<reference evidence="2 3" key="1">
    <citation type="submission" date="2019-03" db="EMBL/GenBank/DDBJ databases">
        <title>Genomic Encyclopedia of Type Strains, Phase IV (KMG-IV): sequencing the most valuable type-strain genomes for metagenomic binning, comparative biology and taxonomic classification.</title>
        <authorList>
            <person name="Goeker M."/>
        </authorList>
    </citation>
    <scope>NUCLEOTIDE SEQUENCE [LARGE SCALE GENOMIC DNA]</scope>
    <source>
        <strain evidence="2 3">DSM 16998</strain>
    </source>
</reference>
<sequence length="193" mass="22127">MSLTRRSVWHYRLLKLRAIGALVLGQRLRAEQIYDEMLARWPTDGYALASRAHLRSQRDARTEAITDLQALVAVAPQRSAGDWFNLAFLLEAESRLDEAEAAFRRALALDVKLDRAWYGLGLCLIRLQRFDDAIAALKRSTELQPMSPYGWYQLARVHMDRQEPDETRRIIAHLKGFEPKVAAQLERETGLLA</sequence>
<keyword evidence="1" id="KW-0802">TPR repeat</keyword>
<accession>A0A4R6QKP5</accession>
<proteinExistence type="predicted"/>
<evidence type="ECO:0000313" key="2">
    <source>
        <dbReference type="EMBL" id="TDP63212.1"/>
    </source>
</evidence>
<dbReference type="Pfam" id="PF14559">
    <property type="entry name" value="TPR_19"/>
    <property type="match status" value="1"/>
</dbReference>
<dbReference type="PROSITE" id="PS50005">
    <property type="entry name" value="TPR"/>
    <property type="match status" value="1"/>
</dbReference>
<feature type="repeat" description="TPR" evidence="1">
    <location>
        <begin position="114"/>
        <end position="147"/>
    </location>
</feature>
<dbReference type="SUPFAM" id="SSF48452">
    <property type="entry name" value="TPR-like"/>
    <property type="match status" value="1"/>
</dbReference>
<gene>
    <name evidence="2" type="ORF">DES47_105214</name>
</gene>
<name>A0A4R6QKP5_9BURK</name>
<dbReference type="EMBL" id="SNXS01000005">
    <property type="protein sequence ID" value="TDP63212.1"/>
    <property type="molecule type" value="Genomic_DNA"/>
</dbReference>
<dbReference type="OrthoDB" id="8561366at2"/>
<evidence type="ECO:0000313" key="3">
    <source>
        <dbReference type="Proteomes" id="UP000295361"/>
    </source>
</evidence>
<dbReference type="AlphaFoldDB" id="A0A4R6QKP5"/>
<dbReference type="Gene3D" id="1.25.40.10">
    <property type="entry name" value="Tetratricopeptide repeat domain"/>
    <property type="match status" value="1"/>
</dbReference>
<organism evidence="2 3">
    <name type="scientific">Roseateles toxinivorans</name>
    <dbReference type="NCBI Taxonomy" id="270368"/>
    <lineage>
        <taxon>Bacteria</taxon>
        <taxon>Pseudomonadati</taxon>
        <taxon>Pseudomonadota</taxon>
        <taxon>Betaproteobacteria</taxon>
        <taxon>Burkholderiales</taxon>
        <taxon>Sphaerotilaceae</taxon>
        <taxon>Roseateles</taxon>
    </lineage>
</organism>
<keyword evidence="3" id="KW-1185">Reference proteome</keyword>
<dbReference type="Proteomes" id="UP000295361">
    <property type="component" value="Unassembled WGS sequence"/>
</dbReference>
<comment type="caution">
    <text evidence="2">The sequence shown here is derived from an EMBL/GenBank/DDBJ whole genome shotgun (WGS) entry which is preliminary data.</text>
</comment>
<evidence type="ECO:0000256" key="1">
    <source>
        <dbReference type="PROSITE-ProRule" id="PRU00339"/>
    </source>
</evidence>
<dbReference type="SMART" id="SM00028">
    <property type="entry name" value="TPR"/>
    <property type="match status" value="4"/>
</dbReference>
<dbReference type="InParanoid" id="A0A4R6QKP5"/>
<protein>
    <submittedName>
        <fullName evidence="2">Tetratricopeptide repeat protein</fullName>
    </submittedName>
</protein>
<dbReference type="InterPro" id="IPR019734">
    <property type="entry name" value="TPR_rpt"/>
</dbReference>
<dbReference type="InterPro" id="IPR011990">
    <property type="entry name" value="TPR-like_helical_dom_sf"/>
</dbReference>
<dbReference type="RefSeq" id="WP_133702393.1">
    <property type="nucleotide sequence ID" value="NZ_SNXS01000005.1"/>
</dbReference>